<name>A0ACC3D6G8_9PEZI</name>
<gene>
    <name evidence="1" type="ORF">LTS18_003933</name>
</gene>
<sequence>MAQYPKLWLETPLVESAALSKAAGCRIHLKLESLQPSGSFKSRGIGNYLLSRLHEKASTSSSSGANAHFYSSSGGNAGLACVHASVALGRPCTVVVPLSTKPMMIAKLRAAGAREVVQYGASWKEADTHLREHILAQDEAGVYVPPFDHADIWAGNASMVGEVREQLGGEQPDAVVCSVGGGGLFCGVMQGLQKAGWEDVPVVAVETKGADSLSHALKAGELVTLPGISSLATSLGATRVAQQAFEYGKKGSVRSVVLEDAEAAMGCWRFADDERIMVEMACGVSLALCYDGRLEKVLGKKLTKDSNIVVVVCGGSNVTVDMLAGWRKEYGWIEGQIANGVEVPSSKTAPRA</sequence>
<dbReference type="EMBL" id="JAWDJW010007262">
    <property type="protein sequence ID" value="KAK3062501.1"/>
    <property type="molecule type" value="Genomic_DNA"/>
</dbReference>
<dbReference type="Proteomes" id="UP001186974">
    <property type="component" value="Unassembled WGS sequence"/>
</dbReference>
<proteinExistence type="predicted"/>
<comment type="caution">
    <text evidence="1">The sequence shown here is derived from an EMBL/GenBank/DDBJ whole genome shotgun (WGS) entry which is preliminary data.</text>
</comment>
<protein>
    <submittedName>
        <fullName evidence="1">Uncharacterized protein</fullName>
    </submittedName>
</protein>
<evidence type="ECO:0000313" key="1">
    <source>
        <dbReference type="EMBL" id="KAK3062501.1"/>
    </source>
</evidence>
<organism evidence="1 2">
    <name type="scientific">Coniosporium uncinatum</name>
    <dbReference type="NCBI Taxonomy" id="93489"/>
    <lineage>
        <taxon>Eukaryota</taxon>
        <taxon>Fungi</taxon>
        <taxon>Dikarya</taxon>
        <taxon>Ascomycota</taxon>
        <taxon>Pezizomycotina</taxon>
        <taxon>Dothideomycetes</taxon>
        <taxon>Dothideomycetes incertae sedis</taxon>
        <taxon>Coniosporium</taxon>
    </lineage>
</organism>
<reference evidence="1" key="1">
    <citation type="submission" date="2024-09" db="EMBL/GenBank/DDBJ databases">
        <title>Black Yeasts Isolated from many extreme environments.</title>
        <authorList>
            <person name="Coleine C."/>
            <person name="Stajich J.E."/>
            <person name="Selbmann L."/>
        </authorList>
    </citation>
    <scope>NUCLEOTIDE SEQUENCE</scope>
    <source>
        <strain evidence="1">CCFEE 5737</strain>
    </source>
</reference>
<evidence type="ECO:0000313" key="2">
    <source>
        <dbReference type="Proteomes" id="UP001186974"/>
    </source>
</evidence>
<keyword evidence="2" id="KW-1185">Reference proteome</keyword>
<accession>A0ACC3D6G8</accession>